<dbReference type="EC" id="2.3.2.26" evidence="3"/>
<sequence>MSKEMFNPYYGLFEYSTVLLMDAEKRIRLLQFVTGTSRVPMNGFAELYGEIPACFNRLDLPPYESFEELREKLNIAIENAQGFDGVD</sequence>
<organism evidence="8 9">
    <name type="scientific">Labrus bergylta</name>
    <name type="common">ballan wrasse</name>
    <dbReference type="NCBI Taxonomy" id="56723"/>
    <lineage>
        <taxon>Eukaryota</taxon>
        <taxon>Metazoa</taxon>
        <taxon>Chordata</taxon>
        <taxon>Craniata</taxon>
        <taxon>Vertebrata</taxon>
        <taxon>Euteleostomi</taxon>
        <taxon>Actinopterygii</taxon>
        <taxon>Neopterygii</taxon>
        <taxon>Teleostei</taxon>
        <taxon>Neoteleostei</taxon>
        <taxon>Acanthomorphata</taxon>
        <taxon>Eupercaria</taxon>
        <taxon>Labriformes</taxon>
        <taxon>Labridae</taxon>
        <taxon>Labrus</taxon>
    </lineage>
</organism>
<dbReference type="Pfam" id="PF00632">
    <property type="entry name" value="HECT"/>
    <property type="match status" value="1"/>
</dbReference>
<dbReference type="GO" id="GO:0006511">
    <property type="term" value="P:ubiquitin-dependent protein catabolic process"/>
    <property type="evidence" value="ECO:0007669"/>
    <property type="project" value="TreeGrafter"/>
</dbReference>
<reference evidence="8" key="2">
    <citation type="submission" date="2025-09" db="UniProtKB">
        <authorList>
            <consortium name="Ensembl"/>
        </authorList>
    </citation>
    <scope>IDENTIFICATION</scope>
</reference>
<evidence type="ECO:0000256" key="5">
    <source>
        <dbReference type="ARBA" id="ARBA00022786"/>
    </source>
</evidence>
<evidence type="ECO:0000313" key="8">
    <source>
        <dbReference type="Ensembl" id="ENSLBEP00000032933.1"/>
    </source>
</evidence>
<evidence type="ECO:0000313" key="9">
    <source>
        <dbReference type="Proteomes" id="UP000261660"/>
    </source>
</evidence>
<feature type="domain" description="HECT" evidence="7">
    <location>
        <begin position="15"/>
        <end position="86"/>
    </location>
</feature>
<accession>A0A3Q3GR19</accession>
<dbReference type="STRING" id="56723.ENSLBEP00000032933"/>
<evidence type="ECO:0000256" key="4">
    <source>
        <dbReference type="ARBA" id="ARBA00022679"/>
    </source>
</evidence>
<dbReference type="GO" id="GO:0048814">
    <property type="term" value="P:regulation of dendrite morphogenesis"/>
    <property type="evidence" value="ECO:0007669"/>
    <property type="project" value="TreeGrafter"/>
</dbReference>
<keyword evidence="4" id="KW-0808">Transferase</keyword>
<dbReference type="PANTHER" id="PTHR11254">
    <property type="entry name" value="HECT DOMAIN UBIQUITIN-PROTEIN LIGASE"/>
    <property type="match status" value="1"/>
</dbReference>
<evidence type="ECO:0000256" key="6">
    <source>
        <dbReference type="PROSITE-ProRule" id="PRU00104"/>
    </source>
</evidence>
<proteinExistence type="predicted"/>
<protein>
    <recommendedName>
        <fullName evidence="3">HECT-type E3 ubiquitin transferase</fullName>
        <ecNumber evidence="3">2.3.2.26</ecNumber>
    </recommendedName>
</protein>
<dbReference type="GO" id="GO:0019871">
    <property type="term" value="F:sodium channel inhibitor activity"/>
    <property type="evidence" value="ECO:0007669"/>
    <property type="project" value="TreeGrafter"/>
</dbReference>
<dbReference type="InParanoid" id="A0A3Q3GR19"/>
<dbReference type="InterPro" id="IPR035983">
    <property type="entry name" value="Hect_E3_ubiquitin_ligase"/>
</dbReference>
<comment type="pathway">
    <text evidence="2">Protein modification; protein ubiquitination.</text>
</comment>
<dbReference type="AlphaFoldDB" id="A0A3Q3GR19"/>
<reference evidence="8" key="1">
    <citation type="submission" date="2025-08" db="UniProtKB">
        <authorList>
            <consortium name="Ensembl"/>
        </authorList>
    </citation>
    <scope>IDENTIFICATION</scope>
</reference>
<evidence type="ECO:0000256" key="1">
    <source>
        <dbReference type="ARBA" id="ARBA00000885"/>
    </source>
</evidence>
<dbReference type="PROSITE" id="PS50237">
    <property type="entry name" value="HECT"/>
    <property type="match status" value="1"/>
</dbReference>
<dbReference type="SUPFAM" id="SSF56204">
    <property type="entry name" value="Hect, E3 ligase catalytic domain"/>
    <property type="match status" value="1"/>
</dbReference>
<dbReference type="GeneTree" id="ENSGT00940000158905"/>
<name>A0A3Q3GR19_9LABR</name>
<dbReference type="Ensembl" id="ENSLBET00000034393.1">
    <property type="protein sequence ID" value="ENSLBEP00000032933.1"/>
    <property type="gene ID" value="ENSLBEG00000024818.1"/>
</dbReference>
<dbReference type="GO" id="GO:0005737">
    <property type="term" value="C:cytoplasm"/>
    <property type="evidence" value="ECO:0007669"/>
    <property type="project" value="TreeGrafter"/>
</dbReference>
<dbReference type="PANTHER" id="PTHR11254:SF282">
    <property type="entry name" value="E3 UBIQUITIN-PROTEIN LIGASE NEDD4"/>
    <property type="match status" value="1"/>
</dbReference>
<dbReference type="Gene3D" id="3.30.2410.10">
    <property type="entry name" value="Hect, E3 ligase catalytic domain"/>
    <property type="match status" value="2"/>
</dbReference>
<keyword evidence="9" id="KW-1185">Reference proteome</keyword>
<dbReference type="GO" id="GO:0031623">
    <property type="term" value="P:receptor internalization"/>
    <property type="evidence" value="ECO:0007669"/>
    <property type="project" value="TreeGrafter"/>
</dbReference>
<keyword evidence="5 6" id="KW-0833">Ubl conjugation pathway</keyword>
<dbReference type="InterPro" id="IPR050409">
    <property type="entry name" value="E3_ubiq-protein_ligase"/>
</dbReference>
<dbReference type="Proteomes" id="UP000261660">
    <property type="component" value="Unplaced"/>
</dbReference>
<evidence type="ECO:0000259" key="7">
    <source>
        <dbReference type="PROSITE" id="PS50237"/>
    </source>
</evidence>
<dbReference type="GO" id="GO:0016567">
    <property type="term" value="P:protein ubiquitination"/>
    <property type="evidence" value="ECO:0007669"/>
    <property type="project" value="TreeGrafter"/>
</dbReference>
<evidence type="ECO:0000256" key="3">
    <source>
        <dbReference type="ARBA" id="ARBA00012485"/>
    </source>
</evidence>
<evidence type="ECO:0000256" key="2">
    <source>
        <dbReference type="ARBA" id="ARBA00004906"/>
    </source>
</evidence>
<comment type="catalytic activity">
    <reaction evidence="1">
        <text>S-ubiquitinyl-[E2 ubiquitin-conjugating enzyme]-L-cysteine + [acceptor protein]-L-lysine = [E2 ubiquitin-conjugating enzyme]-L-cysteine + N(6)-ubiquitinyl-[acceptor protein]-L-lysine.</text>
        <dbReference type="EC" id="2.3.2.26"/>
    </reaction>
</comment>
<dbReference type="GO" id="GO:0032801">
    <property type="term" value="P:receptor catabolic process"/>
    <property type="evidence" value="ECO:0007669"/>
    <property type="project" value="TreeGrafter"/>
</dbReference>
<dbReference type="GO" id="GO:0007528">
    <property type="term" value="P:neuromuscular junction development"/>
    <property type="evidence" value="ECO:0007669"/>
    <property type="project" value="TreeGrafter"/>
</dbReference>
<dbReference type="InterPro" id="IPR000569">
    <property type="entry name" value="HECT_dom"/>
</dbReference>
<feature type="active site" description="Glycyl thioester intermediate" evidence="6">
    <location>
        <position position="54"/>
    </location>
</feature>
<dbReference type="GO" id="GO:0061630">
    <property type="term" value="F:ubiquitin protein ligase activity"/>
    <property type="evidence" value="ECO:0007669"/>
    <property type="project" value="UniProtKB-EC"/>
</dbReference>